<dbReference type="EMBL" id="OW152831">
    <property type="protein sequence ID" value="CAH2049225.1"/>
    <property type="molecule type" value="Genomic_DNA"/>
</dbReference>
<proteinExistence type="predicted"/>
<keyword evidence="3" id="KW-1185">Reference proteome</keyword>
<dbReference type="Proteomes" id="UP000837857">
    <property type="component" value="Chromosome 19"/>
</dbReference>
<reference evidence="2" key="1">
    <citation type="submission" date="2022-03" db="EMBL/GenBank/DDBJ databases">
        <authorList>
            <person name="Martin H S."/>
        </authorList>
    </citation>
    <scope>NUCLEOTIDE SEQUENCE</scope>
</reference>
<evidence type="ECO:0000256" key="1">
    <source>
        <dbReference type="SAM" id="MobiDB-lite"/>
    </source>
</evidence>
<evidence type="ECO:0000313" key="3">
    <source>
        <dbReference type="Proteomes" id="UP000837857"/>
    </source>
</evidence>
<protein>
    <submittedName>
        <fullName evidence="2">Uncharacterized protein</fullName>
    </submittedName>
</protein>
<sequence length="182" mass="20548">MDMLKYKSKLQPVFTEPQRSPNKGTSPTIRASYERDIKQGAAYTSCLTWDDLRGKSDPSDCGAEAATRRTTDTQRTTHKARDQSTTHEIRARGASITRSEHKAQESTNTVLLWPPRERTGQHANTLRADWPADAGAAAAPRRHRQWWDASIAAHPDCASGLRNPRVPYTRAFPTVWQRHAMR</sequence>
<name>A0ABN8I9W8_9NEOP</name>
<feature type="non-terminal residue" evidence="2">
    <location>
        <position position="1"/>
    </location>
</feature>
<feature type="region of interest" description="Disordered" evidence="1">
    <location>
        <begin position="1"/>
        <end position="31"/>
    </location>
</feature>
<feature type="region of interest" description="Disordered" evidence="1">
    <location>
        <begin position="56"/>
        <end position="87"/>
    </location>
</feature>
<gene>
    <name evidence="2" type="ORF">IPOD504_LOCUS6696</name>
</gene>
<accession>A0ABN8I9W8</accession>
<feature type="compositionally biased region" description="Polar residues" evidence="1">
    <location>
        <begin position="17"/>
        <end position="29"/>
    </location>
</feature>
<evidence type="ECO:0000313" key="2">
    <source>
        <dbReference type="EMBL" id="CAH2049225.1"/>
    </source>
</evidence>
<organism evidence="2 3">
    <name type="scientific">Iphiclides podalirius</name>
    <name type="common">scarce swallowtail</name>
    <dbReference type="NCBI Taxonomy" id="110791"/>
    <lineage>
        <taxon>Eukaryota</taxon>
        <taxon>Metazoa</taxon>
        <taxon>Ecdysozoa</taxon>
        <taxon>Arthropoda</taxon>
        <taxon>Hexapoda</taxon>
        <taxon>Insecta</taxon>
        <taxon>Pterygota</taxon>
        <taxon>Neoptera</taxon>
        <taxon>Endopterygota</taxon>
        <taxon>Lepidoptera</taxon>
        <taxon>Glossata</taxon>
        <taxon>Ditrysia</taxon>
        <taxon>Papilionoidea</taxon>
        <taxon>Papilionidae</taxon>
        <taxon>Papilioninae</taxon>
        <taxon>Iphiclides</taxon>
    </lineage>
</organism>